<dbReference type="EMBL" id="AAOW01000003">
    <property type="protein sequence ID" value="EAR62220.1"/>
    <property type="molecule type" value="Genomic_DNA"/>
</dbReference>
<dbReference type="RefSeq" id="WP_007020530.1">
    <property type="nucleotide sequence ID" value="NZ_CH724125.1"/>
</dbReference>
<evidence type="ECO:0000313" key="2">
    <source>
        <dbReference type="Proteomes" id="UP000002171"/>
    </source>
</evidence>
<dbReference type="Gene3D" id="3.30.70.3090">
    <property type="entry name" value="ORF SCO4226, nickel-binding ferredoxin-like monomer"/>
    <property type="match status" value="1"/>
</dbReference>
<accession>A0A7U8C612</accession>
<organism evidence="1 2">
    <name type="scientific">Neptuniibacter caesariensis</name>
    <dbReference type="NCBI Taxonomy" id="207954"/>
    <lineage>
        <taxon>Bacteria</taxon>
        <taxon>Pseudomonadati</taxon>
        <taxon>Pseudomonadota</taxon>
        <taxon>Gammaproteobacteria</taxon>
        <taxon>Oceanospirillales</taxon>
        <taxon>Oceanospirillaceae</taxon>
        <taxon>Neptuniibacter</taxon>
    </lineage>
</organism>
<comment type="caution">
    <text evidence="1">The sequence shown here is derived from an EMBL/GenBank/DDBJ whole genome shotgun (WGS) entry which is preliminary data.</text>
</comment>
<evidence type="ECO:0008006" key="3">
    <source>
        <dbReference type="Google" id="ProtNLM"/>
    </source>
</evidence>
<protein>
    <recommendedName>
        <fullName evidence="3">DUF4242 domain-containing protein</fullName>
    </recommendedName>
</protein>
<sequence>MQKMKLFLDTHNVEKQTFPEDISLEQFSTFYEGYKAACEQEGVVPLKIFTGVEAGRAFCLTLAETPEAVKRAHDRVGLPFDSITEVKSVTPGDLFFAEAS</sequence>
<dbReference type="InterPro" id="IPR042557">
    <property type="entry name" value="SCO4226"/>
</dbReference>
<dbReference type="OrthoDB" id="9800027at2"/>
<name>A0A7U8C612_NEPCE</name>
<proteinExistence type="predicted"/>
<dbReference type="InterPro" id="IPR025336">
    <property type="entry name" value="SCO4226-like"/>
</dbReference>
<gene>
    <name evidence="1" type="ORF">MED92_14323</name>
</gene>
<reference evidence="1 2" key="1">
    <citation type="submission" date="2006-02" db="EMBL/GenBank/DDBJ databases">
        <authorList>
            <person name="Pinhassi J."/>
            <person name="Pedros-Alio C."/>
            <person name="Ferriera S."/>
            <person name="Johnson J."/>
            <person name="Kravitz S."/>
            <person name="Halpern A."/>
            <person name="Remington K."/>
            <person name="Beeson K."/>
            <person name="Tran B."/>
            <person name="Rogers Y.-H."/>
            <person name="Friedman R."/>
            <person name="Venter J.C."/>
        </authorList>
    </citation>
    <scope>NUCLEOTIDE SEQUENCE [LARGE SCALE GENOMIC DNA]</scope>
    <source>
        <strain evidence="1 2">MED92</strain>
    </source>
</reference>
<dbReference type="Pfam" id="PF14026">
    <property type="entry name" value="SCO4226-like"/>
    <property type="match status" value="1"/>
</dbReference>
<dbReference type="Proteomes" id="UP000002171">
    <property type="component" value="Unassembled WGS sequence"/>
</dbReference>
<dbReference type="AlphaFoldDB" id="A0A7U8C612"/>
<keyword evidence="2" id="KW-1185">Reference proteome</keyword>
<evidence type="ECO:0000313" key="1">
    <source>
        <dbReference type="EMBL" id="EAR62220.1"/>
    </source>
</evidence>